<sequence>MTTVDHDLLIATLDRLKLTAIRDQLDSLLDEAARSKMTLHEALAFWCRERSPVERRISMSSKLTQFPFVRELDGFDFEAQPSLDRGQIRELATCRWIAHGDTVLFLGPPGTGKTHLAVSLGREEIRQNYNVQFVTAAMSQCWPRPTTTAR</sequence>
<keyword evidence="3" id="KW-1185">Reference proteome</keyword>
<dbReference type="SUPFAM" id="SSF52540">
    <property type="entry name" value="P-loop containing nucleoside triphosphate hydrolases"/>
    <property type="match status" value="1"/>
</dbReference>
<dbReference type="Pfam" id="PF01695">
    <property type="entry name" value="IstB_IS21"/>
    <property type="match status" value="1"/>
</dbReference>
<name>A0ABR6IYL9_9HYPH</name>
<evidence type="ECO:0000313" key="2">
    <source>
        <dbReference type="EMBL" id="MBB4233009.1"/>
    </source>
</evidence>
<proteinExistence type="predicted"/>
<evidence type="ECO:0000313" key="3">
    <source>
        <dbReference type="Proteomes" id="UP000551353"/>
    </source>
</evidence>
<accession>A0ABR6IYL9</accession>
<organism evidence="2 3">
    <name type="scientific">Rhizobium mongolense</name>
    <dbReference type="NCBI Taxonomy" id="57676"/>
    <lineage>
        <taxon>Bacteria</taxon>
        <taxon>Pseudomonadati</taxon>
        <taxon>Pseudomonadota</taxon>
        <taxon>Alphaproteobacteria</taxon>
        <taxon>Hyphomicrobiales</taxon>
        <taxon>Rhizobiaceae</taxon>
        <taxon>Rhizobium/Agrobacterium group</taxon>
        <taxon>Rhizobium</taxon>
    </lineage>
</organism>
<dbReference type="CDD" id="cd00009">
    <property type="entry name" value="AAA"/>
    <property type="match status" value="1"/>
</dbReference>
<feature type="domain" description="IstB-like ATP-binding" evidence="1">
    <location>
        <begin position="11"/>
        <end position="137"/>
    </location>
</feature>
<dbReference type="InterPro" id="IPR027417">
    <property type="entry name" value="P-loop_NTPase"/>
</dbReference>
<gene>
    <name evidence="2" type="ORF">GGD56_006909</name>
</gene>
<evidence type="ECO:0000259" key="1">
    <source>
        <dbReference type="Pfam" id="PF01695"/>
    </source>
</evidence>
<dbReference type="EMBL" id="JACIFX010000022">
    <property type="protein sequence ID" value="MBB4233009.1"/>
    <property type="molecule type" value="Genomic_DNA"/>
</dbReference>
<reference evidence="2 3" key="1">
    <citation type="submission" date="2020-08" db="EMBL/GenBank/DDBJ databases">
        <title>Genomic Encyclopedia of Type Strains, Phase IV (KMG-V): Genome sequencing to study the core and pangenomes of soil and plant-associated prokaryotes.</title>
        <authorList>
            <person name="Whitman W."/>
        </authorList>
    </citation>
    <scope>NUCLEOTIDE SEQUENCE [LARGE SCALE GENOMIC DNA]</scope>
    <source>
        <strain evidence="2 3">SEMIA 4087</strain>
    </source>
</reference>
<comment type="caution">
    <text evidence="2">The sequence shown here is derived from an EMBL/GenBank/DDBJ whole genome shotgun (WGS) entry which is preliminary data.</text>
</comment>
<dbReference type="RefSeq" id="WP_372431349.1">
    <property type="nucleotide sequence ID" value="NZ_JACIFX010000022.1"/>
</dbReference>
<protein>
    <submittedName>
        <fullName evidence="2">DNA replication protein DnaC</fullName>
    </submittedName>
</protein>
<dbReference type="Gene3D" id="3.40.50.300">
    <property type="entry name" value="P-loop containing nucleotide triphosphate hydrolases"/>
    <property type="match status" value="1"/>
</dbReference>
<dbReference type="InterPro" id="IPR002611">
    <property type="entry name" value="IstB_ATP-bd"/>
</dbReference>
<dbReference type="Proteomes" id="UP000551353">
    <property type="component" value="Unassembled WGS sequence"/>
</dbReference>